<comment type="similarity">
    <text evidence="1">Belongs to the TrbG/VirB9 family.</text>
</comment>
<feature type="region of interest" description="Disordered" evidence="3">
    <location>
        <begin position="24"/>
        <end position="91"/>
    </location>
</feature>
<feature type="compositionally biased region" description="Low complexity" evidence="3">
    <location>
        <begin position="24"/>
        <end position="51"/>
    </location>
</feature>
<reference evidence="4 5" key="1">
    <citation type="journal article" date="2013" name="PLoS ONE">
        <title>Sequence Divergence and Conservation in Genomes ofHelicobacter cetorum Strains from a Dolphin and a Whale.</title>
        <authorList>
            <person name="Kersulyte D."/>
            <person name="Rossi M."/>
            <person name="Berg D.E."/>
        </authorList>
    </citation>
    <scope>NUCLEOTIDE SEQUENCE [LARGE SCALE GENOMIC DNA]</scope>
    <source>
        <strain evidence="4 5">MIT 99-5656</strain>
    </source>
</reference>
<evidence type="ECO:0000313" key="4">
    <source>
        <dbReference type="EMBL" id="AFI06518.1"/>
    </source>
</evidence>
<protein>
    <submittedName>
        <fullName evidence="4">VirB9 type IV secretion protein</fullName>
    </submittedName>
</protein>
<sequence>MRLKTYSIALLFLALNANEPNNPLNNSLEQPNISATFPSSSSSEPNNLPNPMRNATPPSPNVFDSPSQAPMPNDDSAKALSASGIDESKFKEDEDIEQAKKMIDLHAIQNSFFDKDRLLQDNHLNILYNAGDTYRIRLRYAMTTTFIFDEDNIIYVSLGDPTGFEVSYPNNEQYALNNVLIIKPLLIGVDSNLTIIGSSGKVYTFYIFSTTFTSKKNPLLSVFVSSNRKIGTIDVGDKNKKKAQANGIKTNTLFANDSFKKIDYSSKEIDDGKFIKIGDEVNHIYIEKSKISRGYIQKPKSKRTWWSLWLYKRPLKPSKDIQAFDIFDDGKYTYFKFNRDLSVFKFPYPYKVVDKYDSPINSKIVGNYIIAEDVSDKWTLRLGDEYVCVHKLKYEQYIKYLKSNLRTNERLDNKDFLSQIKQINPKLERQKAVQKIKDYVSNPKPKITKQIEKPTQKTLYKTKKGIKHCPTLCPPIEKKKTIQEKITPQKLISLKQRQNNEC</sequence>
<dbReference type="RefSeq" id="WP_014659997.1">
    <property type="nucleotide sequence ID" value="NC_017735.1"/>
</dbReference>
<evidence type="ECO:0000313" key="5">
    <source>
        <dbReference type="Proteomes" id="UP000005013"/>
    </source>
</evidence>
<name>I0EU99_HELCM</name>
<evidence type="ECO:0000256" key="3">
    <source>
        <dbReference type="SAM" id="MobiDB-lite"/>
    </source>
</evidence>
<dbReference type="Gene3D" id="2.60.40.2500">
    <property type="match status" value="1"/>
</dbReference>
<evidence type="ECO:0000256" key="1">
    <source>
        <dbReference type="ARBA" id="ARBA00006135"/>
    </source>
</evidence>
<dbReference type="STRING" id="1163745.HCD_07655"/>
<dbReference type="CDD" id="cd06911">
    <property type="entry name" value="VirB9_CagX_TrbG"/>
    <property type="match status" value="1"/>
</dbReference>
<dbReference type="InterPro" id="IPR033645">
    <property type="entry name" value="VirB9/CagX/TrbG_C"/>
</dbReference>
<accession>I0EU99</accession>
<dbReference type="PATRIC" id="fig|1163745.3.peg.1613"/>
<dbReference type="InterPro" id="IPR038161">
    <property type="entry name" value="VirB9/CagX/TrbG_C_sf"/>
</dbReference>
<dbReference type="EMBL" id="CP003481">
    <property type="protein sequence ID" value="AFI06518.1"/>
    <property type="molecule type" value="Genomic_DNA"/>
</dbReference>
<dbReference type="HOGENOM" id="CLU_037112_0_0_7"/>
<dbReference type="KEGG" id="hcm:HCD_07655"/>
<dbReference type="AlphaFoldDB" id="I0EU99"/>
<dbReference type="eggNOG" id="COG3504">
    <property type="taxonomic scope" value="Bacteria"/>
</dbReference>
<proteinExistence type="inferred from homology"/>
<evidence type="ECO:0000256" key="2">
    <source>
        <dbReference type="ARBA" id="ARBA00022729"/>
    </source>
</evidence>
<gene>
    <name evidence="4" type="ordered locus">HCD_07655</name>
</gene>
<keyword evidence="5" id="KW-1185">Reference proteome</keyword>
<dbReference type="InterPro" id="IPR010258">
    <property type="entry name" value="Conjugal_tfr_TrbG/VirB9/CagX"/>
</dbReference>
<dbReference type="Pfam" id="PF03524">
    <property type="entry name" value="CagX"/>
    <property type="match status" value="1"/>
</dbReference>
<dbReference type="Proteomes" id="UP000005013">
    <property type="component" value="Chromosome"/>
</dbReference>
<keyword evidence="2" id="KW-0732">Signal</keyword>
<organism evidence="4 5">
    <name type="scientific">Helicobacter cetorum (strain ATCC BAA-540 / CCUG 52418 / MIT 99-5656)</name>
    <dbReference type="NCBI Taxonomy" id="1163745"/>
    <lineage>
        <taxon>Bacteria</taxon>
        <taxon>Pseudomonadati</taxon>
        <taxon>Campylobacterota</taxon>
        <taxon>Epsilonproteobacteria</taxon>
        <taxon>Campylobacterales</taxon>
        <taxon>Helicobacteraceae</taxon>
        <taxon>Helicobacter</taxon>
    </lineage>
</organism>